<evidence type="ECO:0008006" key="3">
    <source>
        <dbReference type="Google" id="ProtNLM"/>
    </source>
</evidence>
<protein>
    <recommendedName>
        <fullName evidence="3">Pilus assembly protein TadE</fullName>
    </recommendedName>
</protein>
<dbReference type="NCBIfam" id="NF041390">
    <property type="entry name" value="TadE_Rv3655c"/>
    <property type="match status" value="1"/>
</dbReference>
<dbReference type="InterPro" id="IPR049790">
    <property type="entry name" value="Rv3655c/TadE"/>
</dbReference>
<evidence type="ECO:0000313" key="1">
    <source>
        <dbReference type="EMBL" id="OCL36989.1"/>
    </source>
</evidence>
<accession>A0A1C0ARS1</accession>
<comment type="caution">
    <text evidence="1">The sequence shown here is derived from an EMBL/GenBank/DDBJ whole genome shotgun (WGS) entry which is preliminary data.</text>
</comment>
<sequence length="106" mass="10569">MVTVELAIGVLTAALLTACLAGLSLLGVAQAAAGESSAQIARQTARGDDAAVELARERVPDGAAVEVSQESDGVRVAVVVPVAVPLLGRFTVSADSWAAYEPGVGP</sequence>
<proteinExistence type="predicted"/>
<gene>
    <name evidence="1" type="ORF">BCR15_12015</name>
</gene>
<organism evidence="1 2">
    <name type="scientific">Tessaracoccus lapidicaptus</name>
    <dbReference type="NCBI Taxonomy" id="1427523"/>
    <lineage>
        <taxon>Bacteria</taxon>
        <taxon>Bacillati</taxon>
        <taxon>Actinomycetota</taxon>
        <taxon>Actinomycetes</taxon>
        <taxon>Propionibacteriales</taxon>
        <taxon>Propionibacteriaceae</taxon>
        <taxon>Tessaracoccus</taxon>
    </lineage>
</organism>
<reference evidence="2" key="1">
    <citation type="submission" date="2016-07" db="EMBL/GenBank/DDBJ databases">
        <authorList>
            <person name="Florea S."/>
            <person name="Webb J.S."/>
            <person name="Jaromczyk J."/>
            <person name="Schardl C.L."/>
        </authorList>
    </citation>
    <scope>NUCLEOTIDE SEQUENCE [LARGE SCALE GENOMIC DNA]</scope>
    <source>
        <strain evidence="2">IPBSL-7</strain>
    </source>
</reference>
<dbReference type="EMBL" id="MBQD01000003">
    <property type="protein sequence ID" value="OCL36989.1"/>
    <property type="molecule type" value="Genomic_DNA"/>
</dbReference>
<dbReference type="AlphaFoldDB" id="A0A1C0ARS1"/>
<name>A0A1C0ARS1_9ACTN</name>
<dbReference type="Proteomes" id="UP000093501">
    <property type="component" value="Unassembled WGS sequence"/>
</dbReference>
<evidence type="ECO:0000313" key="2">
    <source>
        <dbReference type="Proteomes" id="UP000093501"/>
    </source>
</evidence>
<keyword evidence="2" id="KW-1185">Reference proteome</keyword>